<name>A0A3E2WDM1_9FIRM</name>
<dbReference type="Proteomes" id="UP000261111">
    <property type="component" value="Unassembled WGS sequence"/>
</dbReference>
<dbReference type="Pfam" id="PF12838">
    <property type="entry name" value="Fer4_7"/>
    <property type="match status" value="1"/>
</dbReference>
<feature type="domain" description="4Fe-4S ferredoxin-type" evidence="4">
    <location>
        <begin position="174"/>
        <end position="203"/>
    </location>
</feature>
<dbReference type="PROSITE" id="PS51379">
    <property type="entry name" value="4FE4S_FER_2"/>
    <property type="match status" value="1"/>
</dbReference>
<comment type="caution">
    <text evidence="5">The sequence shown here is derived from an EMBL/GenBank/DDBJ whole genome shotgun (WGS) entry which is preliminary data.</text>
</comment>
<dbReference type="PANTHER" id="PTHR42827:SF1">
    <property type="entry name" value="IRON-SULFUR CLUSTER-BINDING PROTEIN"/>
    <property type="match status" value="1"/>
</dbReference>
<evidence type="ECO:0000256" key="1">
    <source>
        <dbReference type="ARBA" id="ARBA00022723"/>
    </source>
</evidence>
<protein>
    <submittedName>
        <fullName evidence="5">Epoxyqueuosine reductase</fullName>
    </submittedName>
</protein>
<keyword evidence="2" id="KW-0408">Iron</keyword>
<dbReference type="PROSITE" id="PS00198">
    <property type="entry name" value="4FE4S_FER_1"/>
    <property type="match status" value="1"/>
</dbReference>
<evidence type="ECO:0000313" key="5">
    <source>
        <dbReference type="EMBL" id="RGC24138.1"/>
    </source>
</evidence>
<evidence type="ECO:0000313" key="6">
    <source>
        <dbReference type="Proteomes" id="UP000261111"/>
    </source>
</evidence>
<accession>A0A3E2WDM1</accession>
<gene>
    <name evidence="5" type="ORF">DWX41_21690</name>
</gene>
<dbReference type="PANTHER" id="PTHR42827">
    <property type="entry name" value="IRON-SULFUR CLUSTER-BINDING PROTEIN-RELATED"/>
    <property type="match status" value="1"/>
</dbReference>
<organism evidence="5 6">
    <name type="scientific">Hungatella hathewayi</name>
    <dbReference type="NCBI Taxonomy" id="154046"/>
    <lineage>
        <taxon>Bacteria</taxon>
        <taxon>Bacillati</taxon>
        <taxon>Bacillota</taxon>
        <taxon>Clostridia</taxon>
        <taxon>Lachnospirales</taxon>
        <taxon>Lachnospiraceae</taxon>
        <taxon>Hungatella</taxon>
    </lineage>
</organism>
<evidence type="ECO:0000256" key="2">
    <source>
        <dbReference type="ARBA" id="ARBA00023004"/>
    </source>
</evidence>
<keyword evidence="1" id="KW-0479">Metal-binding</keyword>
<evidence type="ECO:0000256" key="3">
    <source>
        <dbReference type="ARBA" id="ARBA00023014"/>
    </source>
</evidence>
<dbReference type="SUPFAM" id="SSF54862">
    <property type="entry name" value="4Fe-4S ferredoxins"/>
    <property type="match status" value="1"/>
</dbReference>
<dbReference type="AlphaFoldDB" id="A0A3E2WDM1"/>
<reference evidence="5 6" key="1">
    <citation type="submission" date="2018-08" db="EMBL/GenBank/DDBJ databases">
        <title>A genome reference for cultivated species of the human gut microbiota.</title>
        <authorList>
            <person name="Zou Y."/>
            <person name="Xue W."/>
            <person name="Luo G."/>
        </authorList>
    </citation>
    <scope>NUCLEOTIDE SEQUENCE [LARGE SCALE GENOMIC DNA]</scope>
    <source>
        <strain evidence="5 6">AF19-21</strain>
    </source>
</reference>
<proteinExistence type="predicted"/>
<dbReference type="GO" id="GO:0046872">
    <property type="term" value="F:metal ion binding"/>
    <property type="evidence" value="ECO:0007669"/>
    <property type="project" value="UniProtKB-KW"/>
</dbReference>
<sequence length="263" mass="30024">MERKGKLTMKDELIKKQIVDKAKDLGANLVSVCSVDKWETEPIQHPEYWPQNSWPWVKNVIVLGIPLFAPMTFTTPSMVYQELYDTSNRVLDEIAYKLTNYITTELGYRALFFPRDCYYSIDVLMKNPNASFSHVVAAYYAGMGTFGDSHNLITKEYGPRLRIVSVLTDAPVSPDPQLKKDLCIHCKKCLKACPVHCFEEKENNLFSYDKIACTQHHVDIKNENHWPCGVCMNVCPVGDDLKKYRGDDIITEQGIRHAQAHGS</sequence>
<dbReference type="GO" id="GO:0051536">
    <property type="term" value="F:iron-sulfur cluster binding"/>
    <property type="evidence" value="ECO:0007669"/>
    <property type="project" value="UniProtKB-KW"/>
</dbReference>
<evidence type="ECO:0000259" key="4">
    <source>
        <dbReference type="PROSITE" id="PS51379"/>
    </source>
</evidence>
<keyword evidence="3" id="KW-0411">Iron-sulfur</keyword>
<dbReference type="EMBL" id="QVIA01000039">
    <property type="protein sequence ID" value="RGC24138.1"/>
    <property type="molecule type" value="Genomic_DNA"/>
</dbReference>
<dbReference type="Gene3D" id="3.30.70.20">
    <property type="match status" value="1"/>
</dbReference>
<dbReference type="InterPro" id="IPR017900">
    <property type="entry name" value="4Fe4S_Fe_S_CS"/>
</dbReference>
<dbReference type="InterPro" id="IPR017896">
    <property type="entry name" value="4Fe4S_Fe-S-bd"/>
</dbReference>